<reference evidence="3 4" key="1">
    <citation type="submission" date="2015-01" db="EMBL/GenBank/DDBJ databases">
        <title>Enhanced salinomycin production by adjusting the supply of polyketide extender units in Streptomyce albus DSM 41398.</title>
        <authorList>
            <person name="Lu C."/>
        </authorList>
    </citation>
    <scope>NUCLEOTIDE SEQUENCE [LARGE SCALE GENOMIC DNA]</scope>
    <source>
        <strain evidence="4">ATCC 21838 / DSM 41398 / FERM P-419 / JCM 4703 / NBRC 107858</strain>
    </source>
</reference>
<dbReference type="SUPFAM" id="SSF56601">
    <property type="entry name" value="beta-lactamase/transpeptidase-like"/>
    <property type="match status" value="1"/>
</dbReference>
<evidence type="ECO:0000256" key="1">
    <source>
        <dbReference type="SAM" id="MobiDB-lite"/>
    </source>
</evidence>
<dbReference type="InterPro" id="IPR001466">
    <property type="entry name" value="Beta-lactam-related"/>
</dbReference>
<dbReference type="InterPro" id="IPR012338">
    <property type="entry name" value="Beta-lactam/transpept-like"/>
</dbReference>
<dbReference type="AlphaFoldDB" id="A0A0B5F1Q7"/>
<dbReference type="PANTHER" id="PTHR43319">
    <property type="entry name" value="BETA-LACTAMASE-RELATED"/>
    <property type="match status" value="1"/>
</dbReference>
<protein>
    <submittedName>
        <fullName evidence="3">Beta-lactamase</fullName>
    </submittedName>
</protein>
<dbReference type="InterPro" id="IPR052907">
    <property type="entry name" value="Beta-lactamase/esterase"/>
</dbReference>
<organism evidence="3 4">
    <name type="scientific">Streptomyces albus (strain ATCC 21838 / DSM 41398 / FERM P-419 / JCM 4703 / NBRC 107858)</name>
    <dbReference type="NCBI Taxonomy" id="1081613"/>
    <lineage>
        <taxon>Bacteria</taxon>
        <taxon>Bacillati</taxon>
        <taxon>Actinomycetota</taxon>
        <taxon>Actinomycetes</taxon>
        <taxon>Kitasatosporales</taxon>
        <taxon>Streptomycetaceae</taxon>
        <taxon>Streptomyces</taxon>
    </lineage>
</organism>
<proteinExistence type="predicted"/>
<feature type="compositionally biased region" description="Polar residues" evidence="1">
    <location>
        <begin position="1"/>
        <end position="13"/>
    </location>
</feature>
<accession>A0A0B5F1Q7</accession>
<dbReference type="Gene3D" id="3.40.710.10">
    <property type="entry name" value="DD-peptidase/beta-lactamase superfamily"/>
    <property type="match status" value="1"/>
</dbReference>
<dbReference type="KEGG" id="sals:SLNWT_4425"/>
<keyword evidence="4" id="KW-1185">Reference proteome</keyword>
<dbReference type="PANTHER" id="PTHR43319:SF3">
    <property type="entry name" value="BETA-LACTAMASE-RELATED DOMAIN-CONTAINING PROTEIN"/>
    <property type="match status" value="1"/>
</dbReference>
<dbReference type="Proteomes" id="UP000031523">
    <property type="component" value="Chromosome"/>
</dbReference>
<name>A0A0B5F1Q7_STRA4</name>
<feature type="region of interest" description="Disordered" evidence="1">
    <location>
        <begin position="1"/>
        <end position="41"/>
    </location>
</feature>
<evidence type="ECO:0000313" key="3">
    <source>
        <dbReference type="EMBL" id="AJE84801.1"/>
    </source>
</evidence>
<sequence length="439" mass="45924">MSTEQPPTEQSPANRPATERPPAARSAAEQPVPAGQLTPAPVTVHGTTAPGWEPVREAFARNFPVYGERGAAVTVYRHGRPVVDLFGGVRDFDAAGPGAAPWEHGTAQIVRSATKGVAAAVLLALAERGLLDLDAPVSAYWPEFKAHGKQHTLVRDVLAHRTGVVVLDPPLTPAQAADQDLGAAAVAARRPDWEPGTDHGYQAQTYSWLTNELVRRVTGSSVGEWAAAHFAEPLGLDLWLGMPAAEQHRAGRIGPVTAPEKGGGLRLRAKREVAEAYRDPASLTRRAFGAIDPAPDENDPAYRAACLPASGGIATAPALARFYAALIGRVDGHQRLLSAETVDRARAVAAAGPDRVLVVATRFGLGWMLHGPASPFLDTGSFGHPGRGGALGFADPAHGIAFGYVTNGLQKGVTADPRAQGLVRAVRAVLADQGEAFGA</sequence>
<evidence type="ECO:0000313" key="4">
    <source>
        <dbReference type="Proteomes" id="UP000031523"/>
    </source>
</evidence>
<evidence type="ECO:0000259" key="2">
    <source>
        <dbReference type="Pfam" id="PF00144"/>
    </source>
</evidence>
<dbReference type="EMBL" id="CP010519">
    <property type="protein sequence ID" value="AJE84801.1"/>
    <property type="molecule type" value="Genomic_DNA"/>
</dbReference>
<feature type="domain" description="Beta-lactamase-related" evidence="2">
    <location>
        <begin position="66"/>
        <end position="419"/>
    </location>
</feature>
<gene>
    <name evidence="3" type="ORF">SLNWT_4425</name>
</gene>
<dbReference type="Pfam" id="PF00144">
    <property type="entry name" value="Beta-lactamase"/>
    <property type="match status" value="1"/>
</dbReference>